<dbReference type="InParanoid" id="A0A6P7HW03"/>
<dbReference type="FunFam" id="2.60.40.10:FF:001752">
    <property type="entry name" value="obscurin-like isoform X3"/>
    <property type="match status" value="1"/>
</dbReference>
<dbReference type="GO" id="GO:0050775">
    <property type="term" value="P:positive regulation of dendrite morphogenesis"/>
    <property type="evidence" value="ECO:0007669"/>
    <property type="project" value="UniProtKB-ARBA"/>
</dbReference>
<feature type="domain" description="Ig-like" evidence="15">
    <location>
        <begin position="1474"/>
        <end position="1561"/>
    </location>
</feature>
<feature type="domain" description="Ig-like" evidence="15">
    <location>
        <begin position="8"/>
        <end position="98"/>
    </location>
</feature>
<feature type="domain" description="Ig-like" evidence="15">
    <location>
        <begin position="371"/>
        <end position="457"/>
    </location>
</feature>
<dbReference type="CDD" id="cd00063">
    <property type="entry name" value="FN3"/>
    <property type="match status" value="1"/>
</dbReference>
<dbReference type="FunFam" id="2.60.40.10:FF:001811">
    <property type="entry name" value="Obscurin like 1"/>
    <property type="match status" value="2"/>
</dbReference>
<evidence type="ECO:0000256" key="5">
    <source>
        <dbReference type="ARBA" id="ARBA00022490"/>
    </source>
</evidence>
<keyword evidence="11" id="KW-0393">Immunoglobulin domain</keyword>
<evidence type="ECO:0000256" key="14">
    <source>
        <dbReference type="ARBA" id="ARBA00067525"/>
    </source>
</evidence>
<comment type="subunit">
    <text evidence="13">Component of the 3M complex, composed of core components CUL7, CCDC8 and OBSL1. Interacts with CCDC8. Interacts with CUL7; the interaction is direct. Interacts with FBXW8. Interacts (via N-terminal Ig-like domain) with TTN/titin (via C-terminal Ig-like domain); the interaction is direct.</text>
</comment>
<dbReference type="PROSITE" id="PS50835">
    <property type="entry name" value="IG_LIKE"/>
    <property type="match status" value="16"/>
</dbReference>
<evidence type="ECO:0000256" key="7">
    <source>
        <dbReference type="ARBA" id="ARBA00022737"/>
    </source>
</evidence>
<evidence type="ECO:0000259" key="15">
    <source>
        <dbReference type="PROSITE" id="PS50835"/>
    </source>
</evidence>
<dbReference type="InterPro" id="IPR013783">
    <property type="entry name" value="Ig-like_fold"/>
</dbReference>
<organism evidence="17 18">
    <name type="scientific">Parambassis ranga</name>
    <name type="common">Indian glassy fish</name>
    <dbReference type="NCBI Taxonomy" id="210632"/>
    <lineage>
        <taxon>Eukaryota</taxon>
        <taxon>Metazoa</taxon>
        <taxon>Chordata</taxon>
        <taxon>Craniata</taxon>
        <taxon>Vertebrata</taxon>
        <taxon>Euteleostomi</taxon>
        <taxon>Actinopterygii</taxon>
        <taxon>Neopterygii</taxon>
        <taxon>Teleostei</taxon>
        <taxon>Neoteleostei</taxon>
        <taxon>Acanthomorphata</taxon>
        <taxon>Ovalentaria</taxon>
        <taxon>Ambassidae</taxon>
        <taxon>Parambassis</taxon>
    </lineage>
</organism>
<dbReference type="SUPFAM" id="SSF49265">
    <property type="entry name" value="Fibronectin type III"/>
    <property type="match status" value="1"/>
</dbReference>
<dbReference type="Proteomes" id="UP000515145">
    <property type="component" value="Chromosome 2"/>
</dbReference>
<dbReference type="InterPro" id="IPR013098">
    <property type="entry name" value="Ig_I-set"/>
</dbReference>
<feature type="domain" description="Ig-like" evidence="15">
    <location>
        <begin position="153"/>
        <end position="240"/>
    </location>
</feature>
<dbReference type="PROSITE" id="PS50853">
    <property type="entry name" value="FN3"/>
    <property type="match status" value="1"/>
</dbReference>
<dbReference type="InterPro" id="IPR007110">
    <property type="entry name" value="Ig-like_dom"/>
</dbReference>
<feature type="domain" description="Ig-like" evidence="15">
    <location>
        <begin position="1290"/>
        <end position="1385"/>
    </location>
</feature>
<sequence>MDIFGGAPRVLGYPRPVLAQWGTDATLKCQIGGDPRPDVIWEHKNVQITSGGRYQLSEEGKAYMLTISGVTQQDAGQYICKAKNCIGETYAAASLKVEGEDQDGEVNRVRKNGESAGHVNGFCTAQNGEERMNGEHKLSAKREELDLTSDDKPRFLIKPLSLRVDRGEDAAFSCKIWGAPLPEVMWEKDGKKLSDIFESSHFSVSNQDGGWFQLKIYRTRMPDKGVYTCKAINCNGKALAGAVLLVEPVPERGESKTSSKLSPKHRGGWLGLQREEQPVNASKVKKFAVAEGKHAKFRCFVTGKPKPEIVWKKDGVPLEPGRRHLIFEDREGYYTLKVLYCKVQDTGLYVCAASNTLGNTLSAVHLSVKGPVVRFRRPLKDVEVRERDVAVLECEVPDESLPAAWYLEDQRLMPSSKYGMEQKGTKRRLTIHDVGTDDDGVYLCEMPDGGKSIAELSVKGTIVRKLPRKLEVLEGENAAFCVEVENDDMEVHWFKDGLKLNETHQTILKSFGKTHILVFVNVAYHDSGVVTFVAGRSKTSSRLKVKATRHSPPICPGGITMDVDRPNSALLTWVPAPNSPTSTRSMFVLERQEVGSQEWQKCFTSETATSAEVTGDSVPCEGDYRFRVCCINKYGRSGHVEFSKVVHLAPGPKIRSRLKCCEVEEGEDAQFSIDLSASMVGTWFLNSAQLQHGGRFSIQQKQTQHSLVIGATQMTEDTAEITFIANGVRDSAVLKVKSAVIKFSPLLELDSNKKLDTGDAIVLYCEVSHPFAEVSWFKDGTELQPSDSLNIQSDGNMRRIVIQSADASHSGVYTCETSGDAVKFNVEVAGPPVEFTPVPEEELHKSSMELDPVVLLCNVSRDDAEVVWYKDGCEIQPSDNITLQTEGTMRRLIIRSAETSDAGTYACQAGNNKMEFTVNVREPPVMIVEPKDDVVMESYISEEIHLQCELSRSNGKVRWFKNGQQVEESDYVRLPSEGPYRRLTILCSSEEDGGEYVCETDGDSVFFQLTVTEPPVTIISPSEQELELTHVASERLELSCEISHADAPVRWFKDSLEVEEGPNLILEVDGATRRLVIPNPTVGDTGEYICDTEDDSVAFLVTITEPPVALSRPKDTPDQLESFDGKPIVLEIEVSRSTADVTWQLNGAEIKQTANITITEDGLIRRLTIHSPTPEDSGKYTCDAVDDKIDFQVKVSEPPAKILRKSDIKTNLMFLVSDDIVLECELSRSTAAAKWYKDGRRVEGDDRFCEEEEGAYRSLVILNAELGDSGEYFMDVGDDSIGFQVTVEEPPVTIVGNSPDPDYQEMMAGDDLILACEVSRASAQVQWFCNDRLLTNDARTSIESYGTLRKIIITCMQSSDSGKYVCDAVDDKMISVVRIQEPPVTFVNKEDDIVLMGYEAESVTLTSYVSKESALVRWLKDWTAVEGDRFRALMEGHKRTLTIEPLRRSDAGEYTCDINTDQVHFSLLVKEMRIKFTRLLQDTLAHADSMVTLRCEVCKPKADVQWLKNGVEVVPSRRFTIRADGVERSLTIHRLTREDAGEYACESRDDRTAATLRVELPRVVEFLTELHNTTVLEGEDATFKCVVSPEDVQLLWLMDNELITLGDRFQSTQNGLCHTLVIKKCHMLDCSRITAEAEGKISKASLKVQEAQVMFTKKMEAVMVEEFGDATLETEISLETGEVQWMRQGVVIQSGPRHTLGQSGCKRILTIHNLTLSDRGTYRCETLHDRTQVKLNVEPRKISIRKGLTDQDTFERETATFEVELSHTDVEGVWQKDGIRVKPNNQWRVSTNGRIHSLTLSNLTLEDTGTIVFSAEGVRATARLTVKETPVSILKPLADMSVEEEFPASLECEFSRQNVEVRWLKNGTELKPSKNCRIYSMGRKRFCQILQCSRADAGSYTCDTGEINTSCSLDVYEHELKIVHDLEDLYIKEDQNAVFMCEVSLEDVTGEWYKDGHKIRPTPTIKIRTEGNKHFLLMCNIKAEDAGEIRFAARDVESTAYLEVEELPVSIAKPLRDRTALEKHRVILECTVSSPRCSATWYKGREELVSSDRVDILIDGCSHKLVIQEVAVEDEGTYTIEVGEHTSKAKLMVEAQALVIVKELEDVEVKESEAASFQCEVSVAINKPPVWTLNGVTLQPGPSVRLENHGTVHKLTLKSTSVNMSGTVKFTMGKARSSAMLSVMEE</sequence>
<keyword evidence="5" id="KW-0963">Cytoplasm</keyword>
<evidence type="ECO:0000256" key="6">
    <source>
        <dbReference type="ARBA" id="ARBA00022553"/>
    </source>
</evidence>
<dbReference type="SUPFAM" id="SSF48726">
    <property type="entry name" value="Immunoglobulin"/>
    <property type="match status" value="22"/>
</dbReference>
<feature type="domain" description="Ig-like" evidence="15">
    <location>
        <begin position="1014"/>
        <end position="1104"/>
    </location>
</feature>
<keyword evidence="6" id="KW-0597">Phosphoprotein</keyword>
<dbReference type="GO" id="GO:0005634">
    <property type="term" value="C:nucleus"/>
    <property type="evidence" value="ECO:0007669"/>
    <property type="project" value="UniProtKB-SubCell"/>
</dbReference>
<dbReference type="SMART" id="SM00408">
    <property type="entry name" value="IGc2"/>
    <property type="match status" value="16"/>
</dbReference>
<comment type="similarity">
    <text evidence="4">Belongs to the protein kinase superfamily. CAMK Ser/Thr protein kinase family.</text>
</comment>
<feature type="domain" description="Ig-like" evidence="15">
    <location>
        <begin position="1198"/>
        <end position="1272"/>
    </location>
</feature>
<feature type="domain" description="Ig-like" evidence="15">
    <location>
        <begin position="923"/>
        <end position="1012"/>
    </location>
</feature>
<gene>
    <name evidence="18" type="primary">obsl1a</name>
</gene>
<evidence type="ECO:0000313" key="17">
    <source>
        <dbReference type="Proteomes" id="UP000515145"/>
    </source>
</evidence>
<feature type="domain" description="Ig-like" evidence="15">
    <location>
        <begin position="831"/>
        <end position="919"/>
    </location>
</feature>
<dbReference type="FunFam" id="2.60.40.10:FF:000502">
    <property type="entry name" value="obscurin-like protein 1 isoform X2"/>
    <property type="match status" value="1"/>
</dbReference>
<evidence type="ECO:0000313" key="18">
    <source>
        <dbReference type="RefSeq" id="XP_028256301.1"/>
    </source>
</evidence>
<feature type="domain" description="Ig-like" evidence="15">
    <location>
        <begin position="745"/>
        <end position="829"/>
    </location>
</feature>
<dbReference type="PANTHER" id="PTHR35971:SF3">
    <property type="entry name" value="OBSCURIN-LIKE PROTEIN 1 ISOFORM X1"/>
    <property type="match status" value="1"/>
</dbReference>
<proteinExistence type="inferred from homology"/>
<feature type="domain" description="Ig-like" evidence="15">
    <location>
        <begin position="2008"/>
        <end position="2092"/>
    </location>
</feature>
<keyword evidence="7" id="KW-0677">Repeat</keyword>
<dbReference type="FunFam" id="2.60.40.10:FF:002420">
    <property type="entry name" value="Obscurin-like 1b"/>
    <property type="match status" value="1"/>
</dbReference>
<dbReference type="CDD" id="cd00096">
    <property type="entry name" value="Ig"/>
    <property type="match status" value="2"/>
</dbReference>
<dbReference type="Pfam" id="PF07679">
    <property type="entry name" value="I-set"/>
    <property type="match status" value="17"/>
</dbReference>
<evidence type="ECO:0000256" key="3">
    <source>
        <dbReference type="ARBA" id="ARBA00004556"/>
    </source>
</evidence>
<evidence type="ECO:0000256" key="11">
    <source>
        <dbReference type="ARBA" id="ARBA00023319"/>
    </source>
</evidence>
<accession>A0A6P7HW03</accession>
<comment type="subcellular location">
    <subcellularLocation>
        <location evidence="3">Cytoplasm</location>
        <location evidence="3">Perinuclear region</location>
    </subcellularLocation>
    <subcellularLocation>
        <location evidence="2">Golgi apparatus</location>
    </subcellularLocation>
    <subcellularLocation>
        <location evidence="1">Nucleus</location>
    </subcellularLocation>
</comment>
<dbReference type="InterPro" id="IPR036179">
    <property type="entry name" value="Ig-like_dom_sf"/>
</dbReference>
<reference evidence="18" key="1">
    <citation type="submission" date="2025-08" db="UniProtKB">
        <authorList>
            <consortium name="RefSeq"/>
        </authorList>
    </citation>
    <scope>IDENTIFICATION</scope>
</reference>
<dbReference type="FunFam" id="2.60.40.10:FF:001084">
    <property type="entry name" value="obscurin-like isoform X3"/>
    <property type="match status" value="2"/>
</dbReference>
<comment type="function">
    <text evidence="12">Core component of the 3M complex, a complex required to regulate microtubule dynamics and genome integrity. It is unclear how the 3M complex regulates microtubules, it could act by controlling the level of a microtubule stabilizer. Acts as a regulator of the Cul7-RING(FBXW8) ubiquitin-protein ligase, playing a critical role in the ubiquitin ligase pathway that regulates Golgi morphogenesis and dendrite patterning in brain. Required to localize CUL7 to the Golgi apparatus in neurons.</text>
</comment>
<feature type="domain" description="Ig-like" evidence="15">
    <location>
        <begin position="1564"/>
        <end position="1743"/>
    </location>
</feature>
<dbReference type="GO" id="GO:0007030">
    <property type="term" value="P:Golgi organization"/>
    <property type="evidence" value="ECO:0007669"/>
    <property type="project" value="UniProtKB-ARBA"/>
</dbReference>
<feature type="domain" description="Ig-like" evidence="15">
    <location>
        <begin position="1830"/>
        <end position="1902"/>
    </location>
</feature>
<name>A0A6P7HW03_9TELE</name>
<dbReference type="SMART" id="SM00409">
    <property type="entry name" value="IG"/>
    <property type="match status" value="22"/>
</dbReference>
<protein>
    <recommendedName>
        <fullName evidence="14">Obscurin-like protein 1</fullName>
    </recommendedName>
</protein>
<dbReference type="GO" id="GO:0005794">
    <property type="term" value="C:Golgi apparatus"/>
    <property type="evidence" value="ECO:0007669"/>
    <property type="project" value="UniProtKB-SubCell"/>
</dbReference>
<keyword evidence="8" id="KW-0333">Golgi apparatus</keyword>
<evidence type="ECO:0000256" key="1">
    <source>
        <dbReference type="ARBA" id="ARBA00004123"/>
    </source>
</evidence>
<dbReference type="InterPro" id="IPR003598">
    <property type="entry name" value="Ig_sub2"/>
</dbReference>
<evidence type="ECO:0000256" key="13">
    <source>
        <dbReference type="ARBA" id="ARBA00063153"/>
    </source>
</evidence>
<feature type="domain" description="Ig-like" evidence="15">
    <location>
        <begin position="1106"/>
        <end position="1196"/>
    </location>
</feature>
<evidence type="ECO:0000256" key="4">
    <source>
        <dbReference type="ARBA" id="ARBA00006692"/>
    </source>
</evidence>
<dbReference type="Gene3D" id="2.60.40.10">
    <property type="entry name" value="Immunoglobulins"/>
    <property type="match status" value="23"/>
</dbReference>
<dbReference type="GO" id="GO:0048471">
    <property type="term" value="C:perinuclear region of cytoplasm"/>
    <property type="evidence" value="ECO:0007669"/>
    <property type="project" value="UniProtKB-SubCell"/>
</dbReference>
<evidence type="ECO:0000259" key="16">
    <source>
        <dbReference type="PROSITE" id="PS50853"/>
    </source>
</evidence>
<dbReference type="FunFam" id="2.60.40.10:FF:000211">
    <property type="entry name" value="Obscurin-like protein 1"/>
    <property type="match status" value="8"/>
</dbReference>
<dbReference type="FunFam" id="2.60.40.10:FF:000241">
    <property type="entry name" value="obscurin-like protein 1 isoform X2"/>
    <property type="match status" value="2"/>
</dbReference>
<dbReference type="FunFam" id="2.60.40.10:FF:000464">
    <property type="entry name" value="Putative obscurin-like protein 1"/>
    <property type="match status" value="1"/>
</dbReference>
<dbReference type="RefSeq" id="XP_028256301.1">
    <property type="nucleotide sequence ID" value="XM_028400500.1"/>
</dbReference>
<dbReference type="PANTHER" id="PTHR35971">
    <property type="entry name" value="SI:DKEY-31G6.6"/>
    <property type="match status" value="1"/>
</dbReference>
<evidence type="ECO:0000256" key="10">
    <source>
        <dbReference type="ARBA" id="ARBA00023242"/>
    </source>
</evidence>
<feature type="domain" description="Ig-like" evidence="15">
    <location>
        <begin position="278"/>
        <end position="367"/>
    </location>
</feature>
<dbReference type="InterPro" id="IPR052385">
    <property type="entry name" value="Obscurin/Obscurin-like_Reg"/>
</dbReference>
<dbReference type="GeneID" id="114432471"/>
<evidence type="ECO:0000256" key="8">
    <source>
        <dbReference type="ARBA" id="ARBA00023034"/>
    </source>
</evidence>
<dbReference type="OrthoDB" id="9355041at2759"/>
<feature type="domain" description="Fibronectin type-III" evidence="16">
    <location>
        <begin position="555"/>
        <end position="651"/>
    </location>
</feature>
<keyword evidence="9" id="KW-1015">Disulfide bond</keyword>
<dbReference type="InterPro" id="IPR003599">
    <property type="entry name" value="Ig_sub"/>
</dbReference>
<keyword evidence="10" id="KW-0539">Nucleus</keyword>
<dbReference type="InterPro" id="IPR036116">
    <property type="entry name" value="FN3_sf"/>
</dbReference>
<feature type="domain" description="Ig-like" evidence="15">
    <location>
        <begin position="1399"/>
        <end position="1466"/>
    </location>
</feature>
<dbReference type="FunFam" id="2.60.40.10:FF:000393">
    <property type="entry name" value="Putative obscurin-like protein 1"/>
    <property type="match status" value="1"/>
</dbReference>
<evidence type="ECO:0000256" key="9">
    <source>
        <dbReference type="ARBA" id="ARBA00023157"/>
    </source>
</evidence>
<dbReference type="InterPro" id="IPR003961">
    <property type="entry name" value="FN3_dom"/>
</dbReference>
<dbReference type="FunFam" id="2.60.40.10:FF:000050">
    <property type="entry name" value="Titin isoform B"/>
    <property type="match status" value="1"/>
</dbReference>
<evidence type="ECO:0000256" key="2">
    <source>
        <dbReference type="ARBA" id="ARBA00004555"/>
    </source>
</evidence>
<evidence type="ECO:0000256" key="12">
    <source>
        <dbReference type="ARBA" id="ARBA00057297"/>
    </source>
</evidence>
<keyword evidence="17" id="KW-1185">Reference proteome</keyword>
<dbReference type="CTD" id="796577"/>